<keyword evidence="8 9" id="KW-0472">Membrane</keyword>
<keyword evidence="7 9" id="KW-1133">Transmembrane helix</keyword>
<dbReference type="Proteomes" id="UP000414364">
    <property type="component" value="Unassembled WGS sequence"/>
</dbReference>
<feature type="transmembrane region" description="Helical" evidence="9">
    <location>
        <begin position="125"/>
        <end position="152"/>
    </location>
</feature>
<dbReference type="GO" id="GO:0005886">
    <property type="term" value="C:plasma membrane"/>
    <property type="evidence" value="ECO:0007669"/>
    <property type="project" value="UniProtKB-SubCell"/>
</dbReference>
<dbReference type="InterPro" id="IPR004703">
    <property type="entry name" value="PTS_sugar-sp_permease"/>
</dbReference>
<evidence type="ECO:0000313" key="10">
    <source>
        <dbReference type="EMBL" id="MQS74831.1"/>
    </source>
</evidence>
<dbReference type="EMBL" id="VDFO01000014">
    <property type="protein sequence ID" value="MQS97226.1"/>
    <property type="molecule type" value="Genomic_DNA"/>
</dbReference>
<evidence type="ECO:0000313" key="13">
    <source>
        <dbReference type="Proteomes" id="UP000414364"/>
    </source>
</evidence>
<evidence type="ECO:0000313" key="12">
    <source>
        <dbReference type="Proteomes" id="UP000371423"/>
    </source>
</evidence>
<keyword evidence="3" id="KW-1003">Cell membrane</keyword>
<evidence type="ECO:0000256" key="4">
    <source>
        <dbReference type="ARBA" id="ARBA00022597"/>
    </source>
</evidence>
<dbReference type="RefSeq" id="WP_153384250.1">
    <property type="nucleotide sequence ID" value="NZ_VDFO01000014.1"/>
</dbReference>
<evidence type="ECO:0000256" key="3">
    <source>
        <dbReference type="ARBA" id="ARBA00022475"/>
    </source>
</evidence>
<feature type="transmembrane region" description="Helical" evidence="9">
    <location>
        <begin position="247"/>
        <end position="273"/>
    </location>
</feature>
<dbReference type="Proteomes" id="UP000371423">
    <property type="component" value="Unassembled WGS sequence"/>
</dbReference>
<proteinExistence type="predicted"/>
<name>A0A5P0ZVW7_9LACO</name>
<dbReference type="PANTHER" id="PTHR37324:SF2">
    <property type="entry name" value="PTS SYSTEM GALACTITOL-SPECIFIC EIIC COMPONENT"/>
    <property type="match status" value="1"/>
</dbReference>
<feature type="transmembrane region" description="Helical" evidence="9">
    <location>
        <begin position="353"/>
        <end position="375"/>
    </location>
</feature>
<dbReference type="EMBL" id="VDFP01000001">
    <property type="protein sequence ID" value="MQS74831.1"/>
    <property type="molecule type" value="Genomic_DNA"/>
</dbReference>
<dbReference type="InterPro" id="IPR013853">
    <property type="entry name" value="EIIC-GAT"/>
</dbReference>
<protein>
    <submittedName>
        <fullName evidence="11">PTS glucitol transporter subunit IIA</fullName>
    </submittedName>
</protein>
<keyword evidence="5" id="KW-0598">Phosphotransferase system</keyword>
<dbReference type="GO" id="GO:0015577">
    <property type="term" value="F:galactitol transmembrane transporter activity"/>
    <property type="evidence" value="ECO:0007669"/>
    <property type="project" value="InterPro"/>
</dbReference>
<evidence type="ECO:0000256" key="2">
    <source>
        <dbReference type="ARBA" id="ARBA00022448"/>
    </source>
</evidence>
<keyword evidence="4" id="KW-0762">Sugar transport</keyword>
<feature type="transmembrane region" description="Helical" evidence="9">
    <location>
        <begin position="182"/>
        <end position="202"/>
    </location>
</feature>
<organism evidence="11 12">
    <name type="scientific">Companilactobacillus halodurans</name>
    <dbReference type="NCBI Taxonomy" id="2584183"/>
    <lineage>
        <taxon>Bacteria</taxon>
        <taxon>Bacillati</taxon>
        <taxon>Bacillota</taxon>
        <taxon>Bacilli</taxon>
        <taxon>Lactobacillales</taxon>
        <taxon>Lactobacillaceae</taxon>
        <taxon>Companilactobacillus</taxon>
    </lineage>
</organism>
<keyword evidence="6 9" id="KW-0812">Transmembrane</keyword>
<gene>
    <name evidence="11" type="ORF">FHL05_04895</name>
    <name evidence="10" type="ORF">FHL06_00255</name>
</gene>
<reference evidence="12 13" key="1">
    <citation type="journal article" date="2019" name="Syst. Appl. Microbiol.">
        <title>Polyphasic characterization of two novel Lactobacillus spp. isolated from blown salami packages: Description of Lactobacillus halodurans sp. nov. and Lactobacillus salsicarnum sp. nov.</title>
        <authorList>
            <person name="Schuster J.A."/>
            <person name="Klingl A."/>
            <person name="Vogel R.F."/>
            <person name="Ehrmann M.A."/>
        </authorList>
    </citation>
    <scope>NUCLEOTIDE SEQUENCE [LARGE SCALE GENOMIC DNA]</scope>
    <source>
        <strain evidence="11 12">TMW 1.1920</strain>
        <strain evidence="10 13">TMW 1.2172</strain>
    </source>
</reference>
<keyword evidence="12" id="KW-1185">Reference proteome</keyword>
<evidence type="ECO:0000256" key="6">
    <source>
        <dbReference type="ARBA" id="ARBA00022692"/>
    </source>
</evidence>
<dbReference type="Pfam" id="PF03611">
    <property type="entry name" value="EIIC-GAT"/>
    <property type="match status" value="1"/>
</dbReference>
<feature type="transmembrane region" description="Helical" evidence="9">
    <location>
        <begin position="36"/>
        <end position="57"/>
    </location>
</feature>
<dbReference type="GO" id="GO:0009401">
    <property type="term" value="P:phosphoenolpyruvate-dependent sugar phosphotransferase system"/>
    <property type="evidence" value="ECO:0007669"/>
    <property type="project" value="UniProtKB-KW"/>
</dbReference>
<comment type="subcellular location">
    <subcellularLocation>
        <location evidence="1">Cell membrane</location>
        <topology evidence="1">Multi-pass membrane protein</topology>
    </subcellularLocation>
</comment>
<evidence type="ECO:0000256" key="9">
    <source>
        <dbReference type="SAM" id="Phobius"/>
    </source>
</evidence>
<feature type="transmembrane region" description="Helical" evidence="9">
    <location>
        <begin position="223"/>
        <end position="241"/>
    </location>
</feature>
<evidence type="ECO:0000256" key="1">
    <source>
        <dbReference type="ARBA" id="ARBA00004651"/>
    </source>
</evidence>
<dbReference type="OrthoDB" id="9787936at2"/>
<evidence type="ECO:0000256" key="8">
    <source>
        <dbReference type="ARBA" id="ARBA00023136"/>
    </source>
</evidence>
<feature type="transmembrane region" description="Helical" evidence="9">
    <location>
        <begin position="6"/>
        <end position="24"/>
    </location>
</feature>
<keyword evidence="2" id="KW-0813">Transport</keyword>
<accession>A0A5P0ZVW7</accession>
<dbReference type="PANTHER" id="PTHR37324">
    <property type="entry name" value="PTS SYSTEM GALACTITOL-SPECIFIC EIIC COMPONENT"/>
    <property type="match status" value="1"/>
</dbReference>
<evidence type="ECO:0000256" key="5">
    <source>
        <dbReference type="ARBA" id="ARBA00022683"/>
    </source>
</evidence>
<dbReference type="AlphaFoldDB" id="A0A5P0ZVW7"/>
<evidence type="ECO:0000256" key="7">
    <source>
        <dbReference type="ARBA" id="ARBA00022989"/>
    </source>
</evidence>
<comment type="caution">
    <text evidence="11">The sequence shown here is derived from an EMBL/GenBank/DDBJ whole genome shotgun (WGS) entry which is preliminary data.</text>
</comment>
<feature type="transmembrane region" description="Helical" evidence="9">
    <location>
        <begin position="327"/>
        <end position="346"/>
    </location>
</feature>
<feature type="transmembrane region" description="Helical" evidence="9">
    <location>
        <begin position="420"/>
        <end position="438"/>
    </location>
</feature>
<sequence length="454" mass="50485">MNNFLMYGNGLALVCLVIAVVLTINKTSFTKVIESLTKFIISIMATSTLVVVLMRTYNNDIAKVIERTSLKLNIIDLGWTPAAIITWSSIYNLIVLSLMMVVNLTMLHYHYTETLDIDIFDMWHLSFVGLLTVYMGANIILSLIFVMGLGILKLKNSDLMKPTFDDLMNNQNSPMTSTHMNYLMNPIVFLLNEICSWTIPNIDKINFDSAKLNKIVGFWGSKFATGFFVGILIGIVGKITIKDTLGLAFLLGAFLELFNVIGSWLTSSLNPIIQVLSDKLNKKAGGQIRFIGLDWAFLSSRPEVWTVANILAPCLIIESFILPGNHILPLGGLIAMGITPSLLVVTRGKVLRMIVIGVVEIPIFLWSATLSAPFITSMFKNILLTSNTSIGLIGSATKEGPIEQILAIMIGKSSKGNVKYILITVISLVIYLLLFYWYQEQMKKRNTRYISKSS</sequence>
<feature type="transmembrane region" description="Helical" evidence="9">
    <location>
        <begin position="77"/>
        <end position="104"/>
    </location>
</feature>
<evidence type="ECO:0000313" key="11">
    <source>
        <dbReference type="EMBL" id="MQS97226.1"/>
    </source>
</evidence>